<sequence>MDIIKSKKSVSSLSAHDEFESDDYLNFIRLSCIKDESAIGTESFPGELMNPYHEMILSDDILNLLVNFYKNLYNDHFISISSMIGPSNDIVVKSKIKQYDRLRIGAD</sequence>
<evidence type="ECO:0000313" key="2">
    <source>
        <dbReference type="Proteomes" id="UP000232722"/>
    </source>
</evidence>
<comment type="caution">
    <text evidence="1">The sequence shown here is derived from an EMBL/GenBank/DDBJ whole genome shotgun (WGS) entry which is preliminary data.</text>
</comment>
<dbReference type="Proteomes" id="UP000232722">
    <property type="component" value="Unassembled WGS sequence"/>
</dbReference>
<accession>A0A2N0NB53</accession>
<dbReference type="AlphaFoldDB" id="A0A2N0NB53"/>
<proteinExistence type="predicted"/>
<evidence type="ECO:0000313" key="1">
    <source>
        <dbReference type="EMBL" id="PKB91797.1"/>
    </source>
</evidence>
<protein>
    <submittedName>
        <fullName evidence="1">Uncharacterized protein</fullName>
    </submittedName>
</protein>
<organism evidence="1 2">
    <name type="scientific">Rhizophagus irregularis</name>
    <dbReference type="NCBI Taxonomy" id="588596"/>
    <lineage>
        <taxon>Eukaryota</taxon>
        <taxon>Fungi</taxon>
        <taxon>Fungi incertae sedis</taxon>
        <taxon>Mucoromycota</taxon>
        <taxon>Glomeromycotina</taxon>
        <taxon>Glomeromycetes</taxon>
        <taxon>Glomerales</taxon>
        <taxon>Glomeraceae</taxon>
        <taxon>Rhizophagus</taxon>
    </lineage>
</organism>
<name>A0A2N0NB53_9GLOM</name>
<dbReference type="EMBL" id="LLXJ01013742">
    <property type="protein sequence ID" value="PKB91797.1"/>
    <property type="molecule type" value="Genomic_DNA"/>
</dbReference>
<reference evidence="1 2" key="2">
    <citation type="submission" date="2017-09" db="EMBL/GenBank/DDBJ databases">
        <title>Extensive intraspecific genome diversity in a model arbuscular mycorrhizal fungus.</title>
        <authorList>
            <person name="Chen E.C."/>
            <person name="Morin E."/>
            <person name="Beaudet D."/>
            <person name="Noel J."/>
            <person name="Ndikumana S."/>
            <person name="Charron P."/>
            <person name="St-Onge C."/>
            <person name="Giorgi J."/>
            <person name="Grigoriev I.V."/>
            <person name="Roux C."/>
            <person name="Martin F.M."/>
            <person name="Corradi N."/>
        </authorList>
    </citation>
    <scope>NUCLEOTIDE SEQUENCE [LARGE SCALE GENOMIC DNA]</scope>
    <source>
        <strain evidence="1 2">A5</strain>
    </source>
</reference>
<reference evidence="1 2" key="1">
    <citation type="submission" date="2016-04" db="EMBL/GenBank/DDBJ databases">
        <title>Genome analyses suggest a sexual origin of heterokaryosis in a supposedly ancient asexual fungus.</title>
        <authorList>
            <person name="Ropars J."/>
            <person name="Sedzielewska K."/>
            <person name="Noel J."/>
            <person name="Charron P."/>
            <person name="Farinelli L."/>
            <person name="Marton T."/>
            <person name="Kruger M."/>
            <person name="Pelin A."/>
            <person name="Brachmann A."/>
            <person name="Corradi N."/>
        </authorList>
    </citation>
    <scope>NUCLEOTIDE SEQUENCE [LARGE SCALE GENOMIC DNA]</scope>
    <source>
        <strain evidence="1 2">A5</strain>
    </source>
</reference>
<gene>
    <name evidence="1" type="ORF">RhiirA5_447509</name>
</gene>